<dbReference type="RefSeq" id="WP_376979308.1">
    <property type="nucleotide sequence ID" value="NZ_JBHSDQ010000009.1"/>
</dbReference>
<gene>
    <name evidence="4" type="ORF">ACFO0G_17905</name>
</gene>
<evidence type="ECO:0000313" key="4">
    <source>
        <dbReference type="EMBL" id="MFC4397974.1"/>
    </source>
</evidence>
<organism evidence="4 5">
    <name type="scientific">Arthrobacter sedimenti</name>
    <dbReference type="NCBI Taxonomy" id="2694931"/>
    <lineage>
        <taxon>Bacteria</taxon>
        <taxon>Bacillati</taxon>
        <taxon>Actinomycetota</taxon>
        <taxon>Actinomycetes</taxon>
        <taxon>Micrococcales</taxon>
        <taxon>Micrococcaceae</taxon>
        <taxon>Arthrobacter</taxon>
    </lineage>
</organism>
<dbReference type="Gene3D" id="3.40.570.10">
    <property type="entry name" value="Extracellular Endonuclease, subunit A"/>
    <property type="match status" value="1"/>
</dbReference>
<reference evidence="5" key="1">
    <citation type="journal article" date="2019" name="Int. J. Syst. Evol. Microbiol.">
        <title>The Global Catalogue of Microorganisms (GCM) 10K type strain sequencing project: providing services to taxonomists for standard genome sequencing and annotation.</title>
        <authorList>
            <consortium name="The Broad Institute Genomics Platform"/>
            <consortium name="The Broad Institute Genome Sequencing Center for Infectious Disease"/>
            <person name="Wu L."/>
            <person name="Ma J."/>
        </authorList>
    </citation>
    <scope>NUCLEOTIDE SEQUENCE [LARGE SCALE GENOMIC DNA]</scope>
    <source>
        <strain evidence="5">PJ61</strain>
    </source>
</reference>
<sequence length="305" mass="33492">MKTVLLPYTHFSVLMRPDKRLAAVTALMMEGKKLIDLARAGIPWRLDPRIPADEQTGEQVYANKDIDLGHLVRRASAVWGDTKAEAAQANEDTFHYTNAAPQAAKFKQGAELWLGLESYLQENAADNSQKITVFTGPVFDAKDPIYRGVDIPLKFFKVAVFLYQGELAATGYVVDQTEVLADLPDLPKPRVTEEPAPPGQFRTFQVPIRDIAALTGLERGAASGRGPDAHRSSTAQCPADLNLAGPALPRRPRPGLRPPQLTRQFKEALRTIGPEQIMRATCSAVSPSAIRCRAVFTPFPLPNDR</sequence>
<dbReference type="SMART" id="SM00477">
    <property type="entry name" value="NUC"/>
    <property type="match status" value="1"/>
</dbReference>
<dbReference type="PANTHER" id="PTHR13966:SF5">
    <property type="entry name" value="ENDONUCLEASE G, MITOCHONDRIAL"/>
    <property type="match status" value="1"/>
</dbReference>
<keyword evidence="4" id="KW-0378">Hydrolase</keyword>
<dbReference type="SUPFAM" id="SSF54060">
    <property type="entry name" value="His-Me finger endonucleases"/>
    <property type="match status" value="1"/>
</dbReference>
<keyword evidence="5" id="KW-1185">Reference proteome</keyword>
<dbReference type="PANTHER" id="PTHR13966">
    <property type="entry name" value="ENDONUCLEASE RELATED"/>
    <property type="match status" value="1"/>
</dbReference>
<dbReference type="SMART" id="SM00892">
    <property type="entry name" value="Endonuclease_NS"/>
    <property type="match status" value="1"/>
</dbReference>
<evidence type="ECO:0000259" key="3">
    <source>
        <dbReference type="SMART" id="SM00892"/>
    </source>
</evidence>
<accession>A0ABV8WNB7</accession>
<proteinExistence type="predicted"/>
<feature type="region of interest" description="Disordered" evidence="1">
    <location>
        <begin position="220"/>
        <end position="259"/>
    </location>
</feature>
<keyword evidence="4" id="KW-0540">Nuclease</keyword>
<evidence type="ECO:0000259" key="2">
    <source>
        <dbReference type="SMART" id="SM00477"/>
    </source>
</evidence>
<dbReference type="Pfam" id="PF01223">
    <property type="entry name" value="Endonuclease_NS"/>
    <property type="match status" value="1"/>
</dbReference>
<evidence type="ECO:0000256" key="1">
    <source>
        <dbReference type="SAM" id="MobiDB-lite"/>
    </source>
</evidence>
<evidence type="ECO:0000313" key="5">
    <source>
        <dbReference type="Proteomes" id="UP001595778"/>
    </source>
</evidence>
<dbReference type="InterPro" id="IPR020821">
    <property type="entry name" value="ENPP1-3/EXOG-like_nuc-like"/>
</dbReference>
<comment type="caution">
    <text evidence="4">The sequence shown here is derived from an EMBL/GenBank/DDBJ whole genome shotgun (WGS) entry which is preliminary data.</text>
</comment>
<dbReference type="InterPro" id="IPR001604">
    <property type="entry name" value="Endo_G_ENPP1-like_dom"/>
</dbReference>
<dbReference type="EMBL" id="JBHSDQ010000009">
    <property type="protein sequence ID" value="MFC4397974.1"/>
    <property type="molecule type" value="Genomic_DNA"/>
</dbReference>
<feature type="domain" description="ENPP1-3/EXOG-like endonuclease/phosphodiesterase" evidence="2">
    <location>
        <begin position="8"/>
        <end position="226"/>
    </location>
</feature>
<dbReference type="InterPro" id="IPR040255">
    <property type="entry name" value="Non-specific_endonuclease"/>
</dbReference>
<feature type="domain" description="DNA/RNA non-specific endonuclease/pyrophosphatase/phosphodiesterase" evidence="3">
    <location>
        <begin position="7"/>
        <end position="223"/>
    </location>
</feature>
<protein>
    <submittedName>
        <fullName evidence="4">DNA/RNA non-specific endonuclease</fullName>
    </submittedName>
</protein>
<dbReference type="GO" id="GO:0004519">
    <property type="term" value="F:endonuclease activity"/>
    <property type="evidence" value="ECO:0007669"/>
    <property type="project" value="UniProtKB-KW"/>
</dbReference>
<name>A0ABV8WNB7_9MICC</name>
<dbReference type="InterPro" id="IPR044929">
    <property type="entry name" value="DNA/RNA_non-sp_Endonuclease_sf"/>
</dbReference>
<keyword evidence="4" id="KW-0255">Endonuclease</keyword>
<dbReference type="InterPro" id="IPR044925">
    <property type="entry name" value="His-Me_finger_sf"/>
</dbReference>
<dbReference type="Proteomes" id="UP001595778">
    <property type="component" value="Unassembled WGS sequence"/>
</dbReference>